<name>A0A167Y4U7_9HYPO</name>
<feature type="region of interest" description="Disordered" evidence="1">
    <location>
        <begin position="66"/>
        <end position="106"/>
    </location>
</feature>
<evidence type="ECO:0000313" key="4">
    <source>
        <dbReference type="Proteomes" id="UP000078544"/>
    </source>
</evidence>
<evidence type="ECO:0000313" key="3">
    <source>
        <dbReference type="EMBL" id="KZZ90862.1"/>
    </source>
</evidence>
<feature type="compositionally biased region" description="Polar residues" evidence="1">
    <location>
        <begin position="316"/>
        <end position="335"/>
    </location>
</feature>
<dbReference type="OrthoDB" id="5385013at2759"/>
<feature type="region of interest" description="Disordered" evidence="1">
    <location>
        <begin position="165"/>
        <end position="199"/>
    </location>
</feature>
<feature type="domain" description="DUF7371" evidence="2">
    <location>
        <begin position="1052"/>
        <end position="1242"/>
    </location>
</feature>
<evidence type="ECO:0000256" key="1">
    <source>
        <dbReference type="SAM" id="MobiDB-lite"/>
    </source>
</evidence>
<organism evidence="3 4">
    <name type="scientific">Moelleriella libera RCEF 2490</name>
    <dbReference type="NCBI Taxonomy" id="1081109"/>
    <lineage>
        <taxon>Eukaryota</taxon>
        <taxon>Fungi</taxon>
        <taxon>Dikarya</taxon>
        <taxon>Ascomycota</taxon>
        <taxon>Pezizomycotina</taxon>
        <taxon>Sordariomycetes</taxon>
        <taxon>Hypocreomycetidae</taxon>
        <taxon>Hypocreales</taxon>
        <taxon>Clavicipitaceae</taxon>
        <taxon>Moelleriella</taxon>
    </lineage>
</organism>
<protein>
    <recommendedName>
        <fullName evidence="2">DUF7371 domain-containing protein</fullName>
    </recommendedName>
</protein>
<sequence>MSDLQLLPAWIELRSTGWHSTPAESGNQALGSAIECRPYKENGSIQALSAATHPGLDWQCNDALSNAQEEGETDSQPLATRHRDRGVSSTAPRRSPWAGEPITPQSIKPASNFMAQDCLFFTNLRTCRNHPCSGRSSRTIQLFGSSLCYGLILFEHSQLAHYHANPNGDSGTAVSSGPPNSPQNPVTATADGGNVNGAPQDQSCLVQSVSTVFVTVFPNNPASTGVDSVLGTTGPDGTVYRTVHQSQTVQVSPFTSASDDGATVAAFTTLTIPDLWDTSLPSAVNPLPSASGLASSAVTDGPFPQSAPSALPSYSDVGNKNTGDAGGVSTSSPNLVLTPPVPSSAALSGYPQGTINSNADGTYVAVTDTVIEWVTNSGGPSPITVLSVHTIDIGSQGNSAAAPSTTCWTFTGTDGRETVVESPVGTIHGAQGGGSPANTVAGLDTSVQVPEGTPAIQGQTPVTTITASAPTPMYPGAGVITSAAVTVVGPDGVTSVLQSSWVVQSAVVTDTSAALPSGNAFPPGGNQGSPQGGDVTSCTTFTIIGPNGQPTVVESTLVIPSSAILVTDLPQNLPNGITILNTPQSPTILSAGSGVPGAVATCTSYTLLGTDGRLTVVESTFLVPAPSGVQETATTPLGIITGLPDQVSGGPAQSLPSAVAPPAITTAISYTVVGSDGLPTVIASTAVVPNNNFPPAVTASGLPSLVPSQPTSLPQGTQPSPQGEGYTTCITVDIVGPGGVTTSVVETIVLTPPQASQSFGATMPVTTVGFPSLVPQSLPDLPAGITSSVAAANPITTAVTVEMTGSNGAPSSFVQTIVITPLDVQGPTSSVSWIVIAPGVTVSGVGTPPNVPSSWLQIVTPSTASGSGFAPVSTGAAAGPSGPSVVTGLGANSALSVVSAVPTISNYGNLGDQGVSAIEPATQPSPGGYGWQPADALPAAYGVMASSSTTAIAASLQVHTSVWVNIIPEPTTTYTMNFPLTTLATVPVPIRAPRAKRAIRRQNSVSILAWSNSSSIVPQPIPQSTTTTPPVETTQASVVGTATGICATGTKVGNITISFDTLSPGPLFDPAGDFWFSQGFSVVPLKSQPLQAYTASSSRQVIEFIPPALTSAQDQSGSCDTAEIGVGPAAIKSCFRFDLYGANLGCAASAAEQWCDFEVSAYSYNRATAYEMSAAWSEVKRVPACETFPSAVCSLTHVTFEGYHNITSVLIQLRVGGQLRKWWADDFQFGWTDNSCPAVECREG</sequence>
<dbReference type="EMBL" id="AZGY01000020">
    <property type="protein sequence ID" value="KZZ90862.1"/>
    <property type="molecule type" value="Genomic_DNA"/>
</dbReference>
<feature type="region of interest" description="Disordered" evidence="1">
    <location>
        <begin position="291"/>
        <end position="336"/>
    </location>
</feature>
<accession>A0A167Y4U7</accession>
<feature type="compositionally biased region" description="Polar residues" evidence="1">
    <location>
        <begin position="167"/>
        <end position="187"/>
    </location>
</feature>
<dbReference type="STRING" id="1081109.A0A167Y4U7"/>
<feature type="compositionally biased region" description="Polar residues" evidence="1">
    <location>
        <begin position="66"/>
        <end position="78"/>
    </location>
</feature>
<dbReference type="InterPro" id="IPR055795">
    <property type="entry name" value="DUF7371"/>
</dbReference>
<dbReference type="Pfam" id="PF24086">
    <property type="entry name" value="DUF7371"/>
    <property type="match status" value="1"/>
</dbReference>
<dbReference type="AlphaFoldDB" id="A0A167Y4U7"/>
<reference evidence="3 4" key="1">
    <citation type="journal article" date="2016" name="Genome Biol. Evol.">
        <title>Divergent and convergent evolution of fungal pathogenicity.</title>
        <authorList>
            <person name="Shang Y."/>
            <person name="Xiao G."/>
            <person name="Zheng P."/>
            <person name="Cen K."/>
            <person name="Zhan S."/>
            <person name="Wang C."/>
        </authorList>
    </citation>
    <scope>NUCLEOTIDE SEQUENCE [LARGE SCALE GENOMIC DNA]</scope>
    <source>
        <strain evidence="3 4">RCEF 2490</strain>
    </source>
</reference>
<comment type="caution">
    <text evidence="3">The sequence shown here is derived from an EMBL/GenBank/DDBJ whole genome shotgun (WGS) entry which is preliminary data.</text>
</comment>
<gene>
    <name evidence="3" type="ORF">AAL_07088</name>
</gene>
<proteinExistence type="predicted"/>
<keyword evidence="4" id="KW-1185">Reference proteome</keyword>
<evidence type="ECO:0000259" key="2">
    <source>
        <dbReference type="Pfam" id="PF24086"/>
    </source>
</evidence>
<dbReference type="Proteomes" id="UP000078544">
    <property type="component" value="Unassembled WGS sequence"/>
</dbReference>